<dbReference type="PROSITE" id="PS00810">
    <property type="entry name" value="ADP_GLC_PYROPHOSPH_3"/>
    <property type="match status" value="1"/>
</dbReference>
<evidence type="ECO:0000256" key="6">
    <source>
        <dbReference type="ARBA" id="ARBA00023056"/>
    </source>
</evidence>
<dbReference type="HAMAP" id="MF_00624">
    <property type="entry name" value="GlgC"/>
    <property type="match status" value="1"/>
</dbReference>
<dbReference type="InterPro" id="IPR005835">
    <property type="entry name" value="NTP_transferase_dom"/>
</dbReference>
<accession>A0A6J7MVR4</accession>
<protein>
    <submittedName>
        <fullName evidence="14">Unannotated protein</fullName>
    </submittedName>
</protein>
<dbReference type="GO" id="GO:0005524">
    <property type="term" value="F:ATP binding"/>
    <property type="evidence" value="ECO:0007669"/>
    <property type="project" value="UniProtKB-KW"/>
</dbReference>
<keyword evidence="2" id="KW-0808">Transferase</keyword>
<evidence type="ECO:0000313" key="13">
    <source>
        <dbReference type="EMBL" id="CAB4944040.1"/>
    </source>
</evidence>
<dbReference type="EMBL" id="CAEZYF010000023">
    <property type="protein sequence ID" value="CAB4739487.1"/>
    <property type="molecule type" value="Genomic_DNA"/>
</dbReference>
<evidence type="ECO:0000313" key="11">
    <source>
        <dbReference type="EMBL" id="CAB4805077.1"/>
    </source>
</evidence>
<evidence type="ECO:0000256" key="1">
    <source>
        <dbReference type="ARBA" id="ARBA00010443"/>
    </source>
</evidence>
<dbReference type="SUPFAM" id="SSF51161">
    <property type="entry name" value="Trimeric LpxA-like enzymes"/>
    <property type="match status" value="1"/>
</dbReference>
<evidence type="ECO:0000256" key="3">
    <source>
        <dbReference type="ARBA" id="ARBA00022695"/>
    </source>
</evidence>
<dbReference type="AlphaFoldDB" id="A0A6J7MVR4"/>
<proteinExistence type="inferred from homology"/>
<dbReference type="InterPro" id="IPR023049">
    <property type="entry name" value="GlgC_bac"/>
</dbReference>
<dbReference type="NCBIfam" id="NF002023">
    <property type="entry name" value="PRK00844.1"/>
    <property type="match status" value="1"/>
</dbReference>
<dbReference type="SUPFAM" id="SSF53448">
    <property type="entry name" value="Nucleotide-diphospho-sugar transferases"/>
    <property type="match status" value="1"/>
</dbReference>
<keyword evidence="4" id="KW-0547">Nucleotide-binding</keyword>
<comment type="similarity">
    <text evidence="1">Belongs to the bacterial/plant glucose-1-phosphate adenylyltransferase family.</text>
</comment>
<dbReference type="EMBL" id="CAFBOL010000018">
    <property type="protein sequence ID" value="CAB4983875.1"/>
    <property type="molecule type" value="Genomic_DNA"/>
</dbReference>
<dbReference type="EMBL" id="CAFBIY010000191">
    <property type="protein sequence ID" value="CAB4853043.1"/>
    <property type="molecule type" value="Genomic_DNA"/>
</dbReference>
<gene>
    <name evidence="10" type="ORF">UFOPK2656_02790</name>
    <name evidence="11" type="ORF">UFOPK3099_00364</name>
    <name evidence="12" type="ORF">UFOPK3267_02567</name>
    <name evidence="13" type="ORF">UFOPK3651_02393</name>
    <name evidence="14" type="ORF">UFOPK3931_00985</name>
    <name evidence="9" type="ORF">UFOPK4189_02911</name>
</gene>
<dbReference type="PANTHER" id="PTHR43523">
    <property type="entry name" value="GLUCOSE-1-PHOSPHATE ADENYLYLTRANSFERASE-RELATED"/>
    <property type="match status" value="1"/>
</dbReference>
<dbReference type="Pfam" id="PF24894">
    <property type="entry name" value="Hexapep_GlmU"/>
    <property type="match status" value="1"/>
</dbReference>
<keyword evidence="3" id="KW-0548">Nucleotidyltransferase</keyword>
<dbReference type="InterPro" id="IPR011831">
    <property type="entry name" value="ADP-Glc_PPase"/>
</dbReference>
<evidence type="ECO:0000256" key="4">
    <source>
        <dbReference type="ARBA" id="ARBA00022741"/>
    </source>
</evidence>
<dbReference type="Pfam" id="PF00483">
    <property type="entry name" value="NTP_transferase"/>
    <property type="match status" value="1"/>
</dbReference>
<dbReference type="Gene3D" id="2.160.10.10">
    <property type="entry name" value="Hexapeptide repeat proteins"/>
    <property type="match status" value="1"/>
</dbReference>
<dbReference type="PANTHER" id="PTHR43523:SF2">
    <property type="entry name" value="GLUCOSE-1-PHOSPHATE ADENYLYLTRANSFERASE"/>
    <property type="match status" value="1"/>
</dbReference>
<evidence type="ECO:0000313" key="14">
    <source>
        <dbReference type="EMBL" id="CAB4983875.1"/>
    </source>
</evidence>
<dbReference type="InterPro" id="IPR011004">
    <property type="entry name" value="Trimer_LpxA-like_sf"/>
</dbReference>
<dbReference type="CDD" id="cd02508">
    <property type="entry name" value="ADP_Glucose_PP"/>
    <property type="match status" value="1"/>
</dbReference>
<dbReference type="NCBIfam" id="TIGR02091">
    <property type="entry name" value="glgC"/>
    <property type="match status" value="1"/>
</dbReference>
<keyword evidence="6" id="KW-0320">Glycogen biosynthesis</keyword>
<evidence type="ECO:0000256" key="5">
    <source>
        <dbReference type="ARBA" id="ARBA00022840"/>
    </source>
</evidence>
<dbReference type="Gene3D" id="3.90.550.10">
    <property type="entry name" value="Spore Coat Polysaccharide Biosynthesis Protein SpsA, Chain A"/>
    <property type="match status" value="1"/>
</dbReference>
<evidence type="ECO:0000313" key="12">
    <source>
        <dbReference type="EMBL" id="CAB4853043.1"/>
    </source>
</evidence>
<reference evidence="14" key="1">
    <citation type="submission" date="2020-05" db="EMBL/GenBank/DDBJ databases">
        <authorList>
            <person name="Chiriac C."/>
            <person name="Salcher M."/>
            <person name="Ghai R."/>
            <person name="Kavagutti S V."/>
        </authorList>
    </citation>
    <scope>NUCLEOTIDE SEQUENCE</scope>
</reference>
<dbReference type="EMBL" id="CAESGF010000025">
    <property type="protein sequence ID" value="CAB4365156.1"/>
    <property type="molecule type" value="Genomic_DNA"/>
</dbReference>
<dbReference type="InterPro" id="IPR005836">
    <property type="entry name" value="ADP_Glu_pyroP_CS"/>
</dbReference>
<organism evidence="14">
    <name type="scientific">freshwater metagenome</name>
    <dbReference type="NCBI Taxonomy" id="449393"/>
    <lineage>
        <taxon>unclassified sequences</taxon>
        <taxon>metagenomes</taxon>
        <taxon>ecological metagenomes</taxon>
    </lineage>
</organism>
<feature type="domain" description="Nucleotidyl transferase" evidence="7">
    <location>
        <begin position="26"/>
        <end position="293"/>
    </location>
</feature>
<evidence type="ECO:0000313" key="9">
    <source>
        <dbReference type="EMBL" id="CAB4365156.1"/>
    </source>
</evidence>
<dbReference type="EMBL" id="CAFAAV010000016">
    <property type="protein sequence ID" value="CAB4805077.1"/>
    <property type="molecule type" value="Genomic_DNA"/>
</dbReference>
<dbReference type="InterPro" id="IPR029044">
    <property type="entry name" value="Nucleotide-diphossugar_trans"/>
</dbReference>
<dbReference type="PROSITE" id="PS00809">
    <property type="entry name" value="ADP_GLC_PYROPHOSPH_2"/>
    <property type="match status" value="1"/>
</dbReference>
<evidence type="ECO:0000313" key="10">
    <source>
        <dbReference type="EMBL" id="CAB4739487.1"/>
    </source>
</evidence>
<dbReference type="EMBL" id="CAFBMT010000015">
    <property type="protein sequence ID" value="CAB4944040.1"/>
    <property type="molecule type" value="Genomic_DNA"/>
</dbReference>
<keyword evidence="5" id="KW-0067">ATP-binding</keyword>
<evidence type="ECO:0000256" key="2">
    <source>
        <dbReference type="ARBA" id="ARBA00022679"/>
    </source>
</evidence>
<name>A0A6J7MVR4_9ZZZZ</name>
<sequence length="425" mass="46410">MERNAYWANGRPWDTFGHMTEPKVLVIVLAGGEGKRMLPLTQDRAKPAVPFGGSYRIIDFALSNFANARYLKIVVLTQYKSHSLDRHISQTWRFSGLLGNYVTPVPAQMRNGPHWFAGSADAIYQNLNLINDENPDVVCVFGADHIYRMDPRQMVDQHIASGAGVTVAAIPVGYEDAKSFGVIEAGADNQIVGFHEKSPTPPTMPGDDTRCLASMGNYVFDTKTLIDIVTPTGDDDQRTDIGGHIIPALTARGVAKLYDFSKNIVPGQDEREKGYWRDVGTIDSYYDANMDLLSPVPVFNLYNDDWPVFTSHQSLPPAKISRGAGGEPSYVDGSLLCAGSIVSGAHVERSIVSPGVRVHHDAHVTDSIVFPGVQVGIGARLNRCIIDKNVIVPPGTRIGFDRAADAAMFTISDHGIVVIPKDFEF</sequence>
<dbReference type="GO" id="GO:0005978">
    <property type="term" value="P:glycogen biosynthetic process"/>
    <property type="evidence" value="ECO:0007669"/>
    <property type="project" value="UniProtKB-KW"/>
</dbReference>
<dbReference type="GO" id="GO:0008878">
    <property type="term" value="F:glucose-1-phosphate adenylyltransferase activity"/>
    <property type="evidence" value="ECO:0007669"/>
    <property type="project" value="InterPro"/>
</dbReference>
<evidence type="ECO:0000259" key="8">
    <source>
        <dbReference type="Pfam" id="PF24894"/>
    </source>
</evidence>
<feature type="domain" description="Glucose-1-phosphate adenylyltransferase/Bifunctional protein GlmU-like C-terminal hexapeptide" evidence="8">
    <location>
        <begin position="316"/>
        <end position="419"/>
    </location>
</feature>
<dbReference type="CDD" id="cd04651">
    <property type="entry name" value="LbH_G1P_AT_C"/>
    <property type="match status" value="1"/>
</dbReference>
<evidence type="ECO:0000259" key="7">
    <source>
        <dbReference type="Pfam" id="PF00483"/>
    </source>
</evidence>
<dbReference type="InterPro" id="IPR056818">
    <property type="entry name" value="GlmU/GlgC-like_hexapep"/>
</dbReference>